<dbReference type="Gene3D" id="3.40.630.30">
    <property type="match status" value="2"/>
</dbReference>
<organism evidence="4 5">
    <name type="scientific">Roseateles chitinivorans</name>
    <dbReference type="NCBI Taxonomy" id="2917965"/>
    <lineage>
        <taxon>Bacteria</taxon>
        <taxon>Pseudomonadati</taxon>
        <taxon>Pseudomonadota</taxon>
        <taxon>Betaproteobacteria</taxon>
        <taxon>Burkholderiales</taxon>
        <taxon>Sphaerotilaceae</taxon>
        <taxon>Roseateles</taxon>
    </lineage>
</organism>
<proteinExistence type="predicted"/>
<protein>
    <submittedName>
        <fullName evidence="4">GCN5 family acetyltransferase</fullName>
    </submittedName>
</protein>
<keyword evidence="2" id="KW-0012">Acyltransferase</keyword>
<dbReference type="PROSITE" id="PS51186">
    <property type="entry name" value="GNAT"/>
    <property type="match status" value="1"/>
</dbReference>
<evidence type="ECO:0000313" key="5">
    <source>
        <dbReference type="Proteomes" id="UP000231501"/>
    </source>
</evidence>
<dbReference type="Gene3D" id="3.10.590.10">
    <property type="entry name" value="ph1033 like domains"/>
    <property type="match status" value="1"/>
</dbReference>
<dbReference type="SUPFAM" id="SSF55729">
    <property type="entry name" value="Acyl-CoA N-acyltransferases (Nat)"/>
    <property type="match status" value="2"/>
</dbReference>
<dbReference type="InterPro" id="IPR016181">
    <property type="entry name" value="Acyl_CoA_acyltransferase"/>
</dbReference>
<dbReference type="EMBL" id="PEOG01000019">
    <property type="protein sequence ID" value="PIM53599.1"/>
    <property type="molecule type" value="Genomic_DNA"/>
</dbReference>
<evidence type="ECO:0000256" key="2">
    <source>
        <dbReference type="ARBA" id="ARBA00023315"/>
    </source>
</evidence>
<dbReference type="InterPro" id="IPR050832">
    <property type="entry name" value="Bact_Acetyltransf"/>
</dbReference>
<dbReference type="SUPFAM" id="SSF88697">
    <property type="entry name" value="PUA domain-like"/>
    <property type="match status" value="1"/>
</dbReference>
<evidence type="ECO:0000259" key="3">
    <source>
        <dbReference type="PROSITE" id="PS51186"/>
    </source>
</evidence>
<accession>A0A2G9CDL6</accession>
<dbReference type="Pfam" id="PF00583">
    <property type="entry name" value="Acetyltransf_1"/>
    <property type="match status" value="1"/>
</dbReference>
<dbReference type="InterPro" id="IPR015947">
    <property type="entry name" value="PUA-like_sf"/>
</dbReference>
<gene>
    <name evidence="4" type="ORF">CS062_08985</name>
</gene>
<evidence type="ECO:0000256" key="1">
    <source>
        <dbReference type="ARBA" id="ARBA00022679"/>
    </source>
</evidence>
<name>A0A2G9CDL6_9BURK</name>
<dbReference type="AlphaFoldDB" id="A0A2G9CDL6"/>
<dbReference type="PANTHER" id="PTHR43877">
    <property type="entry name" value="AMINOALKYLPHOSPHONATE N-ACETYLTRANSFERASE-RELATED-RELATED"/>
    <property type="match status" value="1"/>
</dbReference>
<comment type="caution">
    <text evidence="4">The sequence shown here is derived from an EMBL/GenBank/DDBJ whole genome shotgun (WGS) entry which is preliminary data.</text>
</comment>
<dbReference type="GO" id="GO:0016747">
    <property type="term" value="F:acyltransferase activity, transferring groups other than amino-acyl groups"/>
    <property type="evidence" value="ECO:0007669"/>
    <property type="project" value="InterPro"/>
</dbReference>
<sequence length="718" mass="78150">MEANRMQTLMSAARVKAHLPAVVKAADADRLALGFFAESVYAEFSRKEQLLVLVDVEGDEETYAGHLLFDVKFPRAHVLQIHVAKGFRGRQLGAALLNVLKAHLTDLGFISIFARVAEDLTQANGFWNSQGFYTQRLTQGGKSRNRTIVVRAHELKTAQLISGSGISAADPLGLDFGGRRTRPLYLLDLNVLFDLGPRRERHPLALDVFRAERMQTCALAISSEIETELTRTARDAKTDPMLAFAGTLARFPVPDTEVLARLLPSLGEIVFPARSRVGALSANDLSDLKHLATAIHNGLPGLITSDETVLAAAPLLRRAYGLDVLSPVRFQAPLDEHELPVVHAAPNDDSITIERAHHDDGPAIQALLTLLGVEVVEQLSQWAAAEVRTTACVRLVARCEGSVVGYMALPASPQPAHIRAHVAVREDLPGADAAAHALLLRLHESVPIGGVGNIHLSCPKQQATLREAAASFGYTASPSAPTELMKVSLRQHVRVSTWATTRHALISTAAMQLPEQPPKYRHVDQQLPVLRRDGQRMHLSIFQLEALLAPALLCLEGRDGVMVPIQRRFEEPLIAQSPQTSWLPVNKAQLRPQRLYVSGPNTLKNFRRGDLMFFYESGKGGGTRSVIAVGRVLRAFHRGQGEAEVEDLAGSVLTEDQLPEVGAAATKTVTVFDNVLRLPCPVGLEDLKALGCGSPQQLLTAQRLSAQQVQGILEKGFQ</sequence>
<feature type="domain" description="N-acetyltransferase" evidence="3">
    <location>
        <begin position="7"/>
        <end position="156"/>
    </location>
</feature>
<keyword evidence="5" id="KW-1185">Reference proteome</keyword>
<evidence type="ECO:0000313" key="4">
    <source>
        <dbReference type="EMBL" id="PIM53599.1"/>
    </source>
</evidence>
<dbReference type="Proteomes" id="UP000231501">
    <property type="component" value="Unassembled WGS sequence"/>
</dbReference>
<reference evidence="4 5" key="1">
    <citation type="submission" date="2017-11" db="EMBL/GenBank/DDBJ databases">
        <title>Draft genome sequence of Mitsuaria sp. HWN-4.</title>
        <authorList>
            <person name="Gundlapally S.R."/>
        </authorList>
    </citation>
    <scope>NUCLEOTIDE SEQUENCE [LARGE SCALE GENOMIC DNA]</scope>
    <source>
        <strain evidence="4 5">HWN-4</strain>
    </source>
</reference>
<dbReference type="InterPro" id="IPR000182">
    <property type="entry name" value="GNAT_dom"/>
</dbReference>
<keyword evidence="1 4" id="KW-0808">Transferase</keyword>